<comment type="caution">
    <text evidence="2">The sequence shown here is derived from an EMBL/GenBank/DDBJ whole genome shotgun (WGS) entry which is preliminary data.</text>
</comment>
<name>A0ABV3Y782_9ACTN</name>
<dbReference type="InterPro" id="IPR013597">
    <property type="entry name" value="Mat_intron_G2"/>
</dbReference>
<dbReference type="Pfam" id="PF08388">
    <property type="entry name" value="GIIM"/>
    <property type="match status" value="1"/>
</dbReference>
<accession>A0ABV3Y782</accession>
<reference evidence="2 3" key="1">
    <citation type="submission" date="2024-07" db="EMBL/GenBank/DDBJ databases">
        <title>Draft Genome Sequence of Ferrimicrobium acidiphilum Strain YE2023, Isolated from a Pulp of Bioleach Reactor.</title>
        <authorList>
            <person name="Elkina Y.A."/>
            <person name="Bulaeva A.G."/>
            <person name="Beletsky A.V."/>
            <person name="Mardanov A.V."/>
        </authorList>
    </citation>
    <scope>NUCLEOTIDE SEQUENCE [LARGE SCALE GENOMIC DNA]</scope>
    <source>
        <strain evidence="2 3">YE2023</strain>
    </source>
</reference>
<proteinExistence type="predicted"/>
<protein>
    <submittedName>
        <fullName evidence="2">Group II intron maturase-specific domain-containing protein</fullName>
    </submittedName>
</protein>
<dbReference type="EMBL" id="JBFSHR010000201">
    <property type="protein sequence ID" value="MEX6431034.1"/>
    <property type="molecule type" value="Genomic_DNA"/>
</dbReference>
<evidence type="ECO:0000313" key="2">
    <source>
        <dbReference type="EMBL" id="MEX6431034.1"/>
    </source>
</evidence>
<evidence type="ECO:0000313" key="3">
    <source>
        <dbReference type="Proteomes" id="UP001560267"/>
    </source>
</evidence>
<feature type="non-terminal residue" evidence="2">
    <location>
        <position position="1"/>
    </location>
</feature>
<keyword evidence="3" id="KW-1185">Reference proteome</keyword>
<sequence>KTAIVYCKDANRKGSYEHEQFDFLGYRFRPRLAKNRRGQFFVGFLPAISDTAAKEIRHQIKRWRLHLHSDMELEELATFVNPIVRGWINYYGRFYPSRLVRSLRQIDEYLIRWARQKYKRLRTSLRRTLRWLRGVKRHSPTLFAHWSQTRTALPAR</sequence>
<organism evidence="2 3">
    <name type="scientific">Ferrimicrobium acidiphilum</name>
    <dbReference type="NCBI Taxonomy" id="121039"/>
    <lineage>
        <taxon>Bacteria</taxon>
        <taxon>Bacillati</taxon>
        <taxon>Actinomycetota</taxon>
        <taxon>Acidimicrobiia</taxon>
        <taxon>Acidimicrobiales</taxon>
        <taxon>Acidimicrobiaceae</taxon>
        <taxon>Ferrimicrobium</taxon>
    </lineage>
</organism>
<gene>
    <name evidence="2" type="ORF">AB6A68_14560</name>
</gene>
<dbReference type="Proteomes" id="UP001560267">
    <property type="component" value="Unassembled WGS sequence"/>
</dbReference>
<feature type="domain" description="Group II intron maturase-specific" evidence="1">
    <location>
        <begin position="54"/>
        <end position="127"/>
    </location>
</feature>
<dbReference type="RefSeq" id="WP_369085095.1">
    <property type="nucleotide sequence ID" value="NZ_JBFSHR010000201.1"/>
</dbReference>
<evidence type="ECO:0000259" key="1">
    <source>
        <dbReference type="Pfam" id="PF08388"/>
    </source>
</evidence>